<dbReference type="InterPro" id="IPR014825">
    <property type="entry name" value="DNA_alkylation"/>
</dbReference>
<gene>
    <name evidence="1" type="ORF">SDC9_12303</name>
</gene>
<dbReference type="PANTHER" id="PTHR41291:SF1">
    <property type="entry name" value="DNA ALKYLATION REPAIR PROTEIN"/>
    <property type="match status" value="1"/>
</dbReference>
<organism evidence="1">
    <name type="scientific">bioreactor metagenome</name>
    <dbReference type="NCBI Taxonomy" id="1076179"/>
    <lineage>
        <taxon>unclassified sequences</taxon>
        <taxon>metagenomes</taxon>
        <taxon>ecological metagenomes</taxon>
    </lineage>
</organism>
<proteinExistence type="predicted"/>
<dbReference type="Pfam" id="PF08713">
    <property type="entry name" value="DNA_alkylation"/>
    <property type="match status" value="1"/>
</dbReference>
<evidence type="ECO:0008006" key="2">
    <source>
        <dbReference type="Google" id="ProtNLM"/>
    </source>
</evidence>
<reference evidence="1" key="1">
    <citation type="submission" date="2019-08" db="EMBL/GenBank/DDBJ databases">
        <authorList>
            <person name="Kucharzyk K."/>
            <person name="Murdoch R.W."/>
            <person name="Higgins S."/>
            <person name="Loffler F."/>
        </authorList>
    </citation>
    <scope>NUCLEOTIDE SEQUENCE</scope>
</reference>
<dbReference type="Gene3D" id="1.25.10.90">
    <property type="match status" value="1"/>
</dbReference>
<sequence length="226" mass="26220">MNTANAIVERLISLSDEEKIAQAKYFGVKGGIVLGISAPEIRSIAKEIKINHPLALELWQKEYHEARMIATLIADKNEITSKQMDAWTEDFDNWAIVDGTCYNLYRYTPFVEKKIFQYCKSEKEYIRRTSFSLIAGLAIGVKKMPDEEFLKYLPLIEEYAFDERNFVWKAVNWALRQIGKRSLYLHPYALELSQKLSSSSNSTHRKIGKDAFRELSNPKTIERIKK</sequence>
<dbReference type="PANTHER" id="PTHR41291">
    <property type="entry name" value="DNA ALKYLATION REPAIR PROTEIN"/>
    <property type="match status" value="1"/>
</dbReference>
<dbReference type="InterPro" id="IPR016024">
    <property type="entry name" value="ARM-type_fold"/>
</dbReference>
<dbReference type="CDD" id="cd06561">
    <property type="entry name" value="AlkD_like"/>
    <property type="match status" value="1"/>
</dbReference>
<evidence type="ECO:0000313" key="1">
    <source>
        <dbReference type="EMBL" id="MPL66616.1"/>
    </source>
</evidence>
<accession>A0A644TI33</accession>
<dbReference type="EMBL" id="VSSQ01000033">
    <property type="protein sequence ID" value="MPL66616.1"/>
    <property type="molecule type" value="Genomic_DNA"/>
</dbReference>
<protein>
    <recommendedName>
        <fullName evidence="2">DNA alkylation repair enzyme</fullName>
    </recommendedName>
</protein>
<name>A0A644TI33_9ZZZZ</name>
<comment type="caution">
    <text evidence="1">The sequence shown here is derived from an EMBL/GenBank/DDBJ whole genome shotgun (WGS) entry which is preliminary data.</text>
</comment>
<dbReference type="AlphaFoldDB" id="A0A644TI33"/>
<dbReference type="SUPFAM" id="SSF48371">
    <property type="entry name" value="ARM repeat"/>
    <property type="match status" value="1"/>
</dbReference>